<dbReference type="EMBL" id="GDHF01003676">
    <property type="protein sequence ID" value="JAI48638.1"/>
    <property type="molecule type" value="Transcribed_RNA"/>
</dbReference>
<keyword evidence="2" id="KW-0677">Repeat</keyword>
<feature type="compositionally biased region" description="Low complexity" evidence="3">
    <location>
        <begin position="184"/>
        <end position="200"/>
    </location>
</feature>
<keyword evidence="5" id="KW-0732">Signal</keyword>
<feature type="region of interest" description="Disordered" evidence="3">
    <location>
        <begin position="152"/>
        <end position="270"/>
    </location>
</feature>
<dbReference type="InterPro" id="IPR003591">
    <property type="entry name" value="Leu-rich_rpt_typical-subtyp"/>
</dbReference>
<feature type="compositionally biased region" description="Acidic residues" evidence="3">
    <location>
        <begin position="250"/>
        <end position="270"/>
    </location>
</feature>
<evidence type="ECO:0000313" key="10">
    <source>
        <dbReference type="EMBL" id="JAI48638.1"/>
    </source>
</evidence>
<feature type="compositionally biased region" description="Basic and acidic residues" evidence="3">
    <location>
        <begin position="213"/>
        <end position="234"/>
    </location>
</feature>
<evidence type="ECO:0000256" key="5">
    <source>
        <dbReference type="SAM" id="SignalP"/>
    </source>
</evidence>
<dbReference type="SUPFAM" id="SSF52058">
    <property type="entry name" value="L domain-like"/>
    <property type="match status" value="1"/>
</dbReference>
<evidence type="ECO:0000256" key="4">
    <source>
        <dbReference type="SAM" id="Phobius"/>
    </source>
</evidence>
<feature type="region of interest" description="Disordered" evidence="3">
    <location>
        <begin position="885"/>
        <end position="942"/>
    </location>
</feature>
<dbReference type="EMBL" id="GDHF01031857">
    <property type="protein sequence ID" value="JAI20457.1"/>
    <property type="molecule type" value="Transcribed_RNA"/>
</dbReference>
<evidence type="ECO:0000256" key="3">
    <source>
        <dbReference type="SAM" id="MobiDB-lite"/>
    </source>
</evidence>
<reference evidence="6" key="1">
    <citation type="submission" date="2015-06" db="EMBL/GenBank/DDBJ databases">
        <authorList>
            <person name="Hoefler B.C."/>
            <person name="Straight P.D."/>
        </authorList>
    </citation>
    <scope>NUCLEOTIDE SEQUENCE</scope>
</reference>
<dbReference type="PROSITE" id="PS51450">
    <property type="entry name" value="LRR"/>
    <property type="match status" value="3"/>
</dbReference>
<dbReference type="EMBL" id="GDHF01000058">
    <property type="protein sequence ID" value="JAI52256.1"/>
    <property type="molecule type" value="Transcribed_RNA"/>
</dbReference>
<feature type="transmembrane region" description="Helical" evidence="4">
    <location>
        <begin position="1009"/>
        <end position="1035"/>
    </location>
</feature>
<dbReference type="InterPro" id="IPR001611">
    <property type="entry name" value="Leu-rich_rpt"/>
</dbReference>
<dbReference type="Gene3D" id="3.80.10.10">
    <property type="entry name" value="Ribonuclease Inhibitor"/>
    <property type="match status" value="5"/>
</dbReference>
<dbReference type="InterPro" id="IPR050541">
    <property type="entry name" value="LRR_TM_domain-containing"/>
</dbReference>
<sequence>MGNQHALVLLVLLALGAVQQTFTSSLHAADLTEEKYNLLGDVDKEEASKWAHSKEHGIKISTPKIKEIPITSTTTTTETTKQAKKLAAATTQHQELGGEQNNALYEDNESAEQQQMSDETLNDLIEASKHSVALADDPRFNKMLPHKLKTENATATSNKSEENYYDYDTDDYDDDYNYDDEVAATESTQKAKSSSSTTVKPNRAANTAAKNSKKVEMKPIKEEKTSSSKLKDDTQAVDNKQQQSAKKIEDLDEDDYDEDDDDDGDDDDINDEEEIVYNQNVPCPRYCVCARNVNSYLVATCSRFDPETQKFGSDITDLIVTDVGPKYPILLGPEFFLQMGLKYVSSIKISNCTIEFLHSDAFHGLDELYSVNLTNVGLTVINPNTFSKNKKLRLLAISGNDLSVMSNVHFLLNSSSIEELDLSRNNLMELHPQAFSKLYNVVYINLSQNNLEKIPDHVFDSVETIEELDLSYNALKTLPANVFNRTTLAILHLKFNSITGDLHFGNDDLQQLDLSFNNIKHVHHGMFDRMTGLTNLNLKGNGITKIQADSFLALKRLRHIDLSINDLDQVSSMIFYKNSELDVIRLNDNPRLSQLPTDGFLSYNGIFTVYFLDISNCAIGALGHKTFSTMPHLATLKLAWNNINNLERDTFISLNKLTELDLSNNLIARLDELLFMNNNELTKLNLAGNPIRKLSVRLFMPLAKLQELDVSDCELSSLLSENQYGMGRKYKFYETLRSFNASSNQIKRISSGDVRSFKNLHTLDIAHNPLKCSEDFQDFISYVSLRPYLGPNKLPTHAELEGGDVSLVEYQPHADWAALAHEVCRHQEEGTIAKPTQKSLEKRIEQADKELDSDAKSLWKIVENTKTYKHKILKDTEKGDVVIASNLDDESAEEDENTAEEDKDEEDEADENDSEYDEDEDDEDDDDDDNDDGSAKGKKHNKDVSEKKIDITKLHDFGVHVEEVDLSKETRDQFLLNKFLMNDDESSENDPEEEIIIERGRIYYEGYKFLIPIIVIITCLLILVLVLVKIVSIVLRKRGERYRMALLASSNNSIVYQKLSEEIKPKVKEPKIPKVHRYAPINQV</sequence>
<evidence type="ECO:0000313" key="11">
    <source>
        <dbReference type="EMBL" id="JAI52256.1"/>
    </source>
</evidence>
<dbReference type="PANTHER" id="PTHR24369">
    <property type="entry name" value="ANTIGEN BSP, PUTATIVE-RELATED"/>
    <property type="match status" value="1"/>
</dbReference>
<dbReference type="InterPro" id="IPR032675">
    <property type="entry name" value="LRR_dom_sf"/>
</dbReference>
<name>A0A0K8U165_BACLA</name>
<evidence type="ECO:0000256" key="1">
    <source>
        <dbReference type="ARBA" id="ARBA00022614"/>
    </source>
</evidence>
<dbReference type="CTD" id="37549"/>
<proteinExistence type="predicted"/>
<dbReference type="EMBL" id="GDHF01004640">
    <property type="protein sequence ID" value="JAI47674.1"/>
    <property type="molecule type" value="Transcribed_RNA"/>
</dbReference>
<protein>
    <submittedName>
        <fullName evidence="6">Leucine-rich repeat-containing protein 15</fullName>
    </submittedName>
</protein>
<feature type="chain" id="PRO_5014029822" evidence="5">
    <location>
        <begin position="24"/>
        <end position="1084"/>
    </location>
</feature>
<dbReference type="SMART" id="SM00365">
    <property type="entry name" value="LRR_SD22"/>
    <property type="match status" value="5"/>
</dbReference>
<keyword evidence="4" id="KW-1133">Transmembrane helix</keyword>
<dbReference type="EMBL" id="GDHF01028229">
    <property type="protein sequence ID" value="JAI24085.1"/>
    <property type="molecule type" value="Transcribed_RNA"/>
</dbReference>
<accession>A0A0K8U165</accession>
<evidence type="ECO:0000313" key="6">
    <source>
        <dbReference type="EMBL" id="JAI20457.1"/>
    </source>
</evidence>
<dbReference type="PANTHER" id="PTHR24369:SF216">
    <property type="entry name" value="CD180 MOLECULE"/>
    <property type="match status" value="1"/>
</dbReference>
<gene>
    <name evidence="6" type="primary">Lrrc15_8</name>
    <name evidence="11" type="synonym">Lrrc15_0</name>
    <name evidence="7" type="synonym">Lrrc15_11</name>
    <name evidence="9" type="synonym">Lrrc15_12</name>
    <name evidence="10" type="synonym">Lrrc15_3</name>
    <name evidence="8" type="synonym">Lrrc15_9</name>
    <name evidence="11" type="ORF">c2_g1_i10</name>
    <name evidence="9" type="ORF">c2_g1_i11</name>
    <name evidence="10" type="ORF">c2_g1_i2</name>
    <name evidence="7" type="ORF">c2_g1_i5</name>
    <name evidence="8" type="ORF">c2_g1_i6</name>
    <name evidence="6" type="ORF">c2_g1_i9</name>
</gene>
<organism evidence="6">
    <name type="scientific">Bactrocera latifrons</name>
    <name type="common">Malaysian fruit fly</name>
    <name type="synonym">Chaetodacus latifrons</name>
    <dbReference type="NCBI Taxonomy" id="174628"/>
    <lineage>
        <taxon>Eukaryota</taxon>
        <taxon>Metazoa</taxon>
        <taxon>Ecdysozoa</taxon>
        <taxon>Arthropoda</taxon>
        <taxon>Hexapoda</taxon>
        <taxon>Insecta</taxon>
        <taxon>Pterygota</taxon>
        <taxon>Neoptera</taxon>
        <taxon>Endopterygota</taxon>
        <taxon>Diptera</taxon>
        <taxon>Brachycera</taxon>
        <taxon>Muscomorpha</taxon>
        <taxon>Tephritoidea</taxon>
        <taxon>Tephritidae</taxon>
        <taxon>Bactrocera</taxon>
        <taxon>Bactrocera</taxon>
    </lineage>
</organism>
<evidence type="ECO:0000313" key="8">
    <source>
        <dbReference type="EMBL" id="JAI24085.1"/>
    </source>
</evidence>
<evidence type="ECO:0000313" key="9">
    <source>
        <dbReference type="EMBL" id="JAI47674.1"/>
    </source>
</evidence>
<dbReference type="Pfam" id="PF13855">
    <property type="entry name" value="LRR_8"/>
    <property type="match status" value="4"/>
</dbReference>
<dbReference type="EMBL" id="GDHF01030077">
    <property type="protein sequence ID" value="JAI22237.1"/>
    <property type="molecule type" value="Transcribed_RNA"/>
</dbReference>
<keyword evidence="4" id="KW-0472">Membrane</keyword>
<dbReference type="OrthoDB" id="2325980at2759"/>
<feature type="compositionally biased region" description="Acidic residues" evidence="3">
    <location>
        <begin position="887"/>
        <end position="932"/>
    </location>
</feature>
<feature type="compositionally biased region" description="Polar residues" evidence="3">
    <location>
        <begin position="236"/>
        <end position="245"/>
    </location>
</feature>
<dbReference type="AlphaFoldDB" id="A0A0K8U165"/>
<evidence type="ECO:0000313" key="7">
    <source>
        <dbReference type="EMBL" id="JAI22237.1"/>
    </source>
</evidence>
<feature type="signal peptide" evidence="5">
    <location>
        <begin position="1"/>
        <end position="23"/>
    </location>
</feature>
<keyword evidence="1" id="KW-0433">Leucine-rich repeat</keyword>
<evidence type="ECO:0000256" key="2">
    <source>
        <dbReference type="ARBA" id="ARBA00022737"/>
    </source>
</evidence>
<dbReference type="SMART" id="SM00369">
    <property type="entry name" value="LRR_TYP"/>
    <property type="match status" value="11"/>
</dbReference>
<keyword evidence="4" id="KW-0812">Transmembrane</keyword>
<feature type="compositionally biased region" description="Acidic residues" evidence="3">
    <location>
        <begin position="163"/>
        <end position="183"/>
    </location>
</feature>
<dbReference type="GO" id="GO:0005886">
    <property type="term" value="C:plasma membrane"/>
    <property type="evidence" value="ECO:0007669"/>
    <property type="project" value="TreeGrafter"/>
</dbReference>
<dbReference type="GeneID" id="108978279"/>